<keyword evidence="4" id="KW-0227">DNA damage</keyword>
<reference evidence="11 12" key="1">
    <citation type="submission" date="2019-01" db="EMBL/GenBank/DDBJ databases">
        <title>Draft genome sequence of Psathyrella aberdarensis IHI B618.</title>
        <authorList>
            <person name="Buettner E."/>
            <person name="Kellner H."/>
        </authorList>
    </citation>
    <scope>NUCLEOTIDE SEQUENCE [LARGE SCALE GENOMIC DNA]</scope>
    <source>
        <strain evidence="11 12">IHI B618</strain>
    </source>
</reference>
<evidence type="ECO:0000259" key="10">
    <source>
        <dbReference type="Pfam" id="PF25812"/>
    </source>
</evidence>
<dbReference type="GO" id="GO:0005634">
    <property type="term" value="C:nucleus"/>
    <property type="evidence" value="ECO:0007669"/>
    <property type="project" value="UniProtKB-SubCell"/>
</dbReference>
<keyword evidence="5" id="KW-0067">ATP-binding</keyword>
<comment type="similarity">
    <text evidence="2">Belongs to the rad17/RAD24 family.</text>
</comment>
<keyword evidence="12" id="KW-1185">Reference proteome</keyword>
<dbReference type="Pfam" id="PF03215">
    <property type="entry name" value="Rad17"/>
    <property type="match status" value="1"/>
</dbReference>
<dbReference type="InterPro" id="IPR004582">
    <property type="entry name" value="Checkpoint_prot_Rad17_Rad24"/>
</dbReference>
<dbReference type="Gene3D" id="3.20.20.80">
    <property type="entry name" value="Glycosidases"/>
    <property type="match status" value="1"/>
</dbReference>
<dbReference type="STRING" id="2316362.A0A4Q2DK73"/>
<comment type="subcellular location">
    <subcellularLocation>
        <location evidence="1">Nucleus</location>
    </subcellularLocation>
</comment>
<evidence type="ECO:0000256" key="6">
    <source>
        <dbReference type="ARBA" id="ARBA00023242"/>
    </source>
</evidence>
<evidence type="ECO:0000313" key="12">
    <source>
        <dbReference type="Proteomes" id="UP000290288"/>
    </source>
</evidence>
<dbReference type="GO" id="GO:0051118">
    <property type="term" value="F:glucan endo-1,3-alpha-glucosidase activity"/>
    <property type="evidence" value="ECO:0007669"/>
    <property type="project" value="InterPro"/>
</dbReference>
<accession>A0A4Q2DK73</accession>
<dbReference type="GO" id="GO:0006281">
    <property type="term" value="P:DNA repair"/>
    <property type="evidence" value="ECO:0007669"/>
    <property type="project" value="InterPro"/>
</dbReference>
<feature type="region of interest" description="Disordered" evidence="8">
    <location>
        <begin position="996"/>
        <end position="1040"/>
    </location>
</feature>
<evidence type="ECO:0000256" key="1">
    <source>
        <dbReference type="ARBA" id="ARBA00004123"/>
    </source>
</evidence>
<keyword evidence="3" id="KW-0547">Nucleotide-binding</keyword>
<dbReference type="GO" id="GO:0033314">
    <property type="term" value="P:mitotic DNA replication checkpoint signaling"/>
    <property type="evidence" value="ECO:0007669"/>
    <property type="project" value="TreeGrafter"/>
</dbReference>
<dbReference type="Pfam" id="PF25812">
    <property type="entry name" value="RAD24_helical"/>
    <property type="match status" value="1"/>
</dbReference>
<dbReference type="Proteomes" id="UP000290288">
    <property type="component" value="Unassembled WGS sequence"/>
</dbReference>
<evidence type="ECO:0000313" key="11">
    <source>
        <dbReference type="EMBL" id="RXW20343.1"/>
    </source>
</evidence>
<dbReference type="GO" id="GO:0000077">
    <property type="term" value="P:DNA damage checkpoint signaling"/>
    <property type="evidence" value="ECO:0007669"/>
    <property type="project" value="TreeGrafter"/>
</dbReference>
<dbReference type="EMBL" id="SDEE01000153">
    <property type="protein sequence ID" value="RXW20343.1"/>
    <property type="molecule type" value="Genomic_DNA"/>
</dbReference>
<dbReference type="SUPFAM" id="SSF52540">
    <property type="entry name" value="P-loop containing nucleoside triphosphate hydrolases"/>
    <property type="match status" value="1"/>
</dbReference>
<evidence type="ECO:0000256" key="9">
    <source>
        <dbReference type="SAM" id="SignalP"/>
    </source>
</evidence>
<feature type="compositionally biased region" description="Acidic residues" evidence="8">
    <location>
        <begin position="1003"/>
        <end position="1024"/>
    </location>
</feature>
<dbReference type="PANTHER" id="PTHR12172:SF0">
    <property type="entry name" value="CELL CYCLE CHECKPOINT PROTEIN RAD17"/>
    <property type="match status" value="1"/>
</dbReference>
<protein>
    <recommendedName>
        <fullName evidence="10">Checkpoint protein RAD24-like helical bundle domain-containing protein</fullName>
    </recommendedName>
</protein>
<dbReference type="GO" id="GO:0005524">
    <property type="term" value="F:ATP binding"/>
    <property type="evidence" value="ECO:0007669"/>
    <property type="project" value="UniProtKB-KW"/>
</dbReference>
<dbReference type="InterPro" id="IPR027417">
    <property type="entry name" value="P-loop_NTPase"/>
</dbReference>
<dbReference type="Pfam" id="PF03659">
    <property type="entry name" value="Glyco_hydro_71"/>
    <property type="match status" value="1"/>
</dbReference>
<evidence type="ECO:0000256" key="8">
    <source>
        <dbReference type="SAM" id="MobiDB-lite"/>
    </source>
</evidence>
<dbReference type="OrthoDB" id="10265971at2759"/>
<dbReference type="PANTHER" id="PTHR12172">
    <property type="entry name" value="CELL CYCLE CHECKPOINT PROTEIN RAD17"/>
    <property type="match status" value="1"/>
</dbReference>
<dbReference type="InterPro" id="IPR005197">
    <property type="entry name" value="Glyco_hydro_71"/>
</dbReference>
<feature type="compositionally biased region" description="Polar residues" evidence="8">
    <location>
        <begin position="365"/>
        <end position="398"/>
    </location>
</feature>
<proteinExistence type="inferred from homology"/>
<evidence type="ECO:0000256" key="3">
    <source>
        <dbReference type="ARBA" id="ARBA00022741"/>
    </source>
</evidence>
<comment type="caution">
    <text evidence="11">The sequence shown here is derived from an EMBL/GenBank/DDBJ whole genome shotgun (WGS) entry which is preliminary data.</text>
</comment>
<keyword evidence="7" id="KW-0131">Cell cycle</keyword>
<feature type="signal peptide" evidence="9">
    <location>
        <begin position="1"/>
        <end position="20"/>
    </location>
</feature>
<feature type="compositionally biased region" description="Basic residues" evidence="8">
    <location>
        <begin position="428"/>
        <end position="439"/>
    </location>
</feature>
<feature type="region of interest" description="Disordered" evidence="8">
    <location>
        <begin position="362"/>
        <end position="446"/>
    </location>
</feature>
<evidence type="ECO:0000256" key="4">
    <source>
        <dbReference type="ARBA" id="ARBA00022763"/>
    </source>
</evidence>
<dbReference type="InterPro" id="IPR057927">
    <property type="entry name" value="RAD24-like_helical"/>
</dbReference>
<sequence length="1040" mass="116486">MLEILRYAAILLFLPIALHAQETSKPVVAHFMVGNTYPYTRDDWRRDITLAASKGIDGFALNIGGDPWQLERVADAYEVARTLNSGFSLFPSFDMGSLPCRQERDGDLLRNFVNTYHQHSNMFRLRGRPVVSTFGGQRCHFGSPTVNGGWRRVLKTNLTTEVHFVASFFMDPAVYGSIEAADGAFSWDSAWPMGNYDISDEYDVEFRKYLPGKTYMAGVSPWFFTHYGPESFNKNFIFRADNWLLASRWEILVRDRDHIDLVQVISWNDYGESHYMGPIAGAQPNSTSWTTGFDHQGWLDLQQYYITAFKSGAYPPVERDRVFLWGRLYPARATSADGLGKPLNSEFKTTAYDAQGNQYLEMAPKSSSQPVKKAKTTQSKLNVVKLGSSQPNPTGNTATKRRFDPLSAFANTPPTKKTKDVQEPKNGQPKRRAPSKKGKEKAEPDNRMWVDIYEPQTEGELAVHVRKVEDVRRWLNEAFEGGPSGKLKKYRRILAMTGPAGTGKTSTLKVLSRELGFEILEWRNAIGEVAPSRTTLGSSTPYASTSSGSYFPAYSDYDDDNETQFTKFQTFFNRATSCQNLWSSKDSRRQVILLEDLPNILHPKIQEDFHACLKGLTESPPNDNPIPVVIVISDAGMRGEARDERMAGGGGWGRDRDQVMDVRSVLSKDLLHGPYVTQISFNPIAPTLMKKALQSMVSKHFSTIAFDLPAPSKQVLDVIVESSNGDIRSAINTLEFACTIELPSKKRKGVEAGTTIVLEAVTRREQSLALFHLIGKVLYNKRKGDPPSASASAKDLQKDRELDAQLRDPAKLPAHLAEHDRRASRVDVDTIYSDSPIDSSLFSLYVHQNYTQFCNEVEEVDGIADWLSFVDSSGGEAWYQANPHQFHLITLGTLHSLPSPVQRRSQKIYKPEFFEMFQKEKEARDSVKLARDWLVEEDKKCGAGSRRVGSWSPSDVILELGAILRCKEKTHSNSASKVPRSHRAFSYLPFASGSNGAGSQLTEGDDGGDAPDFIPLEDDPDEGVQVDREGGWLEEDDIED</sequence>
<keyword evidence="6" id="KW-0539">Nucleus</keyword>
<evidence type="ECO:0000256" key="2">
    <source>
        <dbReference type="ARBA" id="ARBA00006168"/>
    </source>
</evidence>
<evidence type="ECO:0000256" key="7">
    <source>
        <dbReference type="ARBA" id="ARBA00023306"/>
    </source>
</evidence>
<dbReference type="AlphaFoldDB" id="A0A4Q2DK73"/>
<feature type="chain" id="PRO_5020870743" description="Checkpoint protein RAD24-like helical bundle domain-containing protein" evidence="9">
    <location>
        <begin position="21"/>
        <end position="1040"/>
    </location>
</feature>
<name>A0A4Q2DK73_9AGAR</name>
<dbReference type="GO" id="GO:0003682">
    <property type="term" value="F:chromatin binding"/>
    <property type="evidence" value="ECO:0007669"/>
    <property type="project" value="TreeGrafter"/>
</dbReference>
<dbReference type="Gene3D" id="3.40.50.300">
    <property type="entry name" value="P-loop containing nucleotide triphosphate hydrolases"/>
    <property type="match status" value="1"/>
</dbReference>
<organism evidence="11 12">
    <name type="scientific">Candolleomyces aberdarensis</name>
    <dbReference type="NCBI Taxonomy" id="2316362"/>
    <lineage>
        <taxon>Eukaryota</taxon>
        <taxon>Fungi</taxon>
        <taxon>Dikarya</taxon>
        <taxon>Basidiomycota</taxon>
        <taxon>Agaricomycotina</taxon>
        <taxon>Agaricomycetes</taxon>
        <taxon>Agaricomycetidae</taxon>
        <taxon>Agaricales</taxon>
        <taxon>Agaricineae</taxon>
        <taxon>Psathyrellaceae</taxon>
        <taxon>Candolleomyces</taxon>
    </lineage>
</organism>
<evidence type="ECO:0000256" key="5">
    <source>
        <dbReference type="ARBA" id="ARBA00022840"/>
    </source>
</evidence>
<feature type="domain" description="Checkpoint protein RAD24-like helical bundle" evidence="10">
    <location>
        <begin position="765"/>
        <end position="874"/>
    </location>
</feature>
<gene>
    <name evidence="11" type="ORF">EST38_g5511</name>
</gene>
<keyword evidence="9" id="KW-0732">Signal</keyword>
<dbReference type="CDD" id="cd11577">
    <property type="entry name" value="GH71"/>
    <property type="match status" value="1"/>
</dbReference>
<dbReference type="GO" id="GO:0003689">
    <property type="term" value="F:DNA clamp loader activity"/>
    <property type="evidence" value="ECO:0007669"/>
    <property type="project" value="TreeGrafter"/>
</dbReference>